<sequence>MTLKELQELKKELTRHDYRYYILFRPTITDLNYDMLYEEYEAGLKELVGGDTISQEMESGYPEWVKREFKDCKPLT</sequence>
<organism evidence="1">
    <name type="scientific">marine sediment metagenome</name>
    <dbReference type="NCBI Taxonomy" id="412755"/>
    <lineage>
        <taxon>unclassified sequences</taxon>
        <taxon>metagenomes</taxon>
        <taxon>ecological metagenomes</taxon>
    </lineage>
</organism>
<name>A0A0F9U4N7_9ZZZZ</name>
<evidence type="ECO:0000313" key="1">
    <source>
        <dbReference type="EMBL" id="KKN56256.1"/>
    </source>
</evidence>
<dbReference type="SUPFAM" id="SSF56091">
    <property type="entry name" value="DNA ligase/mRNA capping enzyme, catalytic domain"/>
    <property type="match status" value="1"/>
</dbReference>
<proteinExistence type="predicted"/>
<protein>
    <submittedName>
        <fullName evidence="1">Uncharacterized protein</fullName>
    </submittedName>
</protein>
<gene>
    <name evidence="1" type="ORF">LCGC14_0574010</name>
</gene>
<dbReference type="AlphaFoldDB" id="A0A0F9U4N7"/>
<reference evidence="1" key="1">
    <citation type="journal article" date="2015" name="Nature">
        <title>Complex archaea that bridge the gap between prokaryotes and eukaryotes.</title>
        <authorList>
            <person name="Spang A."/>
            <person name="Saw J.H."/>
            <person name="Jorgensen S.L."/>
            <person name="Zaremba-Niedzwiedzka K."/>
            <person name="Martijn J."/>
            <person name="Lind A.E."/>
            <person name="van Eijk R."/>
            <person name="Schleper C."/>
            <person name="Guy L."/>
            <person name="Ettema T.J."/>
        </authorList>
    </citation>
    <scope>NUCLEOTIDE SEQUENCE</scope>
</reference>
<accession>A0A0F9U4N7</accession>
<dbReference type="EMBL" id="LAZR01000851">
    <property type="protein sequence ID" value="KKN56256.1"/>
    <property type="molecule type" value="Genomic_DNA"/>
</dbReference>
<comment type="caution">
    <text evidence="1">The sequence shown here is derived from an EMBL/GenBank/DDBJ whole genome shotgun (WGS) entry which is preliminary data.</text>
</comment>
<dbReference type="Gene3D" id="1.10.287.610">
    <property type="entry name" value="Helix hairpin bin"/>
    <property type="match status" value="1"/>
</dbReference>